<dbReference type="OrthoDB" id="10009200at2759"/>
<protein>
    <recommendedName>
        <fullName evidence="10">E3 ubiquitin-protein ligase sinah</fullName>
    </recommendedName>
</protein>
<dbReference type="InterPro" id="IPR036034">
    <property type="entry name" value="PDZ_sf"/>
</dbReference>
<dbReference type="Pfam" id="PF21362">
    <property type="entry name" value="Sina_RING"/>
    <property type="match status" value="1"/>
</dbReference>
<dbReference type="PANTHER" id="PTHR45877:SF2">
    <property type="entry name" value="E3 UBIQUITIN-PROTEIN LIGASE SINA-RELATED"/>
    <property type="match status" value="1"/>
</dbReference>
<dbReference type="EMBL" id="QDEB01019274">
    <property type="protein sequence ID" value="RZC41202.1"/>
    <property type="molecule type" value="Genomic_DNA"/>
</dbReference>
<keyword evidence="1" id="KW-0479">Metal-binding</keyword>
<dbReference type="GO" id="GO:0005737">
    <property type="term" value="C:cytoplasm"/>
    <property type="evidence" value="ECO:0007669"/>
    <property type="project" value="TreeGrafter"/>
</dbReference>
<dbReference type="Pfam" id="PF17820">
    <property type="entry name" value="PDZ_6"/>
    <property type="match status" value="1"/>
</dbReference>
<feature type="region of interest" description="Disordered" evidence="5">
    <location>
        <begin position="271"/>
        <end position="298"/>
    </location>
</feature>
<feature type="compositionally biased region" description="Polar residues" evidence="5">
    <location>
        <begin position="271"/>
        <end position="282"/>
    </location>
</feature>
<evidence type="ECO:0000256" key="1">
    <source>
        <dbReference type="ARBA" id="ARBA00022723"/>
    </source>
</evidence>
<evidence type="ECO:0000256" key="2">
    <source>
        <dbReference type="ARBA" id="ARBA00022771"/>
    </source>
</evidence>
<evidence type="ECO:0000313" key="8">
    <source>
        <dbReference type="EMBL" id="RZC41202.1"/>
    </source>
</evidence>
<keyword evidence="9" id="KW-1185">Reference proteome</keyword>
<keyword evidence="2 4" id="KW-0863">Zinc-finger</keyword>
<dbReference type="PROSITE" id="PS50089">
    <property type="entry name" value="ZF_RING_2"/>
    <property type="match status" value="1"/>
</dbReference>
<keyword evidence="3" id="KW-0862">Zinc</keyword>
<name>A0A482W7S4_ASBVE</name>
<accession>A0A482W7S4</accession>
<dbReference type="InterPro" id="IPR001478">
    <property type="entry name" value="PDZ"/>
</dbReference>
<dbReference type="GO" id="GO:0061630">
    <property type="term" value="F:ubiquitin protein ligase activity"/>
    <property type="evidence" value="ECO:0007669"/>
    <property type="project" value="TreeGrafter"/>
</dbReference>
<evidence type="ECO:0000313" key="9">
    <source>
        <dbReference type="Proteomes" id="UP000292052"/>
    </source>
</evidence>
<dbReference type="AlphaFoldDB" id="A0A482W7S4"/>
<gene>
    <name evidence="8" type="ORF">BDFB_000895</name>
</gene>
<dbReference type="SUPFAM" id="SSF57850">
    <property type="entry name" value="RING/U-box"/>
    <property type="match status" value="1"/>
</dbReference>
<dbReference type="InterPro" id="IPR049548">
    <property type="entry name" value="Sina-like_RING"/>
</dbReference>
<organism evidence="8 9">
    <name type="scientific">Asbolus verrucosus</name>
    <name type="common">Desert ironclad beetle</name>
    <dbReference type="NCBI Taxonomy" id="1661398"/>
    <lineage>
        <taxon>Eukaryota</taxon>
        <taxon>Metazoa</taxon>
        <taxon>Ecdysozoa</taxon>
        <taxon>Arthropoda</taxon>
        <taxon>Hexapoda</taxon>
        <taxon>Insecta</taxon>
        <taxon>Pterygota</taxon>
        <taxon>Neoptera</taxon>
        <taxon>Endopterygota</taxon>
        <taxon>Coleoptera</taxon>
        <taxon>Polyphaga</taxon>
        <taxon>Cucujiformia</taxon>
        <taxon>Tenebrionidae</taxon>
        <taxon>Pimeliinae</taxon>
        <taxon>Asbolus</taxon>
    </lineage>
</organism>
<dbReference type="InterPro" id="IPR004162">
    <property type="entry name" value="SINA-like_animal"/>
</dbReference>
<evidence type="ECO:0000256" key="3">
    <source>
        <dbReference type="ARBA" id="ARBA00022833"/>
    </source>
</evidence>
<dbReference type="InterPro" id="IPR041489">
    <property type="entry name" value="PDZ_6"/>
</dbReference>
<dbReference type="GO" id="GO:0043161">
    <property type="term" value="P:proteasome-mediated ubiquitin-dependent protein catabolic process"/>
    <property type="evidence" value="ECO:0007669"/>
    <property type="project" value="TreeGrafter"/>
</dbReference>
<sequence>MLSDTDVENHYNPDIRLIDIKRNGSNCGFQLTRGKWDPYPWVSSVDSGTAADSAGLRPGDCLLEVNGEDIIGRRITEVAEIVKSKPNQVSLLLWNAGVDPQCTPEAVCCGPMPINLQRLSACMATILAFLECPVCLDTIPPPTHQCENGHLICIRCRTKSERCPVCRLKFTRGRSLLSDQVYNALVDAFNLREEPIETRTAKMQQIFKIKNKNKNIPDIKITASHTNKFLARIVGKSTSVDNLADQNLSINKFNLMTKSLSTQEIFESESPVMSRTSSATRLSRNDKDKNHLSPNFRPTSCHGSFESLHKKSEDTPSEEVILFHCPFSSSCSSLIKGKTVIEHFQLIHDGPLIQYFKPNIKINFTKILERKDLCYLILIATNTFFVKIELGHINETSKTDDVLIWAWIMDTKTVSKEYDMQVKVTCRENHEVIISVQNSVCSLNRISYRDIKEFKKGVLFNTKTITSLNSPSDDFIIDISILKSTDV</sequence>
<evidence type="ECO:0000256" key="4">
    <source>
        <dbReference type="PROSITE-ProRule" id="PRU00175"/>
    </source>
</evidence>
<dbReference type="PROSITE" id="PS50106">
    <property type="entry name" value="PDZ"/>
    <property type="match status" value="1"/>
</dbReference>
<dbReference type="Gene3D" id="3.30.40.10">
    <property type="entry name" value="Zinc/RING finger domain, C3HC4 (zinc finger)"/>
    <property type="match status" value="1"/>
</dbReference>
<feature type="domain" description="RING-type" evidence="6">
    <location>
        <begin position="132"/>
        <end position="167"/>
    </location>
</feature>
<dbReference type="SUPFAM" id="SSF50156">
    <property type="entry name" value="PDZ domain-like"/>
    <property type="match status" value="1"/>
</dbReference>
<proteinExistence type="predicted"/>
<dbReference type="CDD" id="cd16571">
    <property type="entry name" value="RING-HC_SIAHs"/>
    <property type="match status" value="1"/>
</dbReference>
<reference evidence="8 9" key="1">
    <citation type="submission" date="2017-03" db="EMBL/GenBank/DDBJ databases">
        <title>Genome of the blue death feigning beetle - Asbolus verrucosus.</title>
        <authorList>
            <person name="Rider S.D."/>
        </authorList>
    </citation>
    <scope>NUCLEOTIDE SEQUENCE [LARGE SCALE GENOMIC DNA]</scope>
    <source>
        <strain evidence="8">Butters</strain>
        <tissue evidence="8">Head and leg muscle</tissue>
    </source>
</reference>
<dbReference type="InterPro" id="IPR001841">
    <property type="entry name" value="Znf_RING"/>
</dbReference>
<feature type="domain" description="PDZ" evidence="7">
    <location>
        <begin position="17"/>
        <end position="97"/>
    </location>
</feature>
<dbReference type="GO" id="GO:0031624">
    <property type="term" value="F:ubiquitin conjugating enzyme binding"/>
    <property type="evidence" value="ECO:0007669"/>
    <property type="project" value="TreeGrafter"/>
</dbReference>
<dbReference type="GO" id="GO:0008270">
    <property type="term" value="F:zinc ion binding"/>
    <property type="evidence" value="ECO:0007669"/>
    <property type="project" value="UniProtKB-KW"/>
</dbReference>
<dbReference type="PANTHER" id="PTHR45877">
    <property type="entry name" value="E3 UBIQUITIN-PROTEIN LIGASE SIAH2"/>
    <property type="match status" value="1"/>
</dbReference>
<evidence type="ECO:0008006" key="10">
    <source>
        <dbReference type="Google" id="ProtNLM"/>
    </source>
</evidence>
<dbReference type="InterPro" id="IPR013083">
    <property type="entry name" value="Znf_RING/FYVE/PHD"/>
</dbReference>
<evidence type="ECO:0000256" key="5">
    <source>
        <dbReference type="SAM" id="MobiDB-lite"/>
    </source>
</evidence>
<evidence type="ECO:0000259" key="7">
    <source>
        <dbReference type="PROSITE" id="PS50106"/>
    </source>
</evidence>
<dbReference type="SMART" id="SM00228">
    <property type="entry name" value="PDZ"/>
    <property type="match status" value="1"/>
</dbReference>
<dbReference type="Proteomes" id="UP000292052">
    <property type="component" value="Unassembled WGS sequence"/>
</dbReference>
<dbReference type="STRING" id="1661398.A0A482W7S4"/>
<evidence type="ECO:0000259" key="6">
    <source>
        <dbReference type="PROSITE" id="PS50089"/>
    </source>
</evidence>
<comment type="caution">
    <text evidence="8">The sequence shown here is derived from an EMBL/GenBank/DDBJ whole genome shotgun (WGS) entry which is preliminary data.</text>
</comment>
<dbReference type="Gene3D" id="2.30.42.10">
    <property type="match status" value="1"/>
</dbReference>